<keyword evidence="4" id="KW-1185">Reference proteome</keyword>
<dbReference type="SUPFAM" id="SSF53098">
    <property type="entry name" value="Ribonuclease H-like"/>
    <property type="match status" value="1"/>
</dbReference>
<dbReference type="EMBL" id="JBJJXI010000029">
    <property type="protein sequence ID" value="KAL3403585.1"/>
    <property type="molecule type" value="Genomic_DNA"/>
</dbReference>
<comment type="caution">
    <text evidence="3">The sequence shown here is derived from an EMBL/GenBank/DDBJ whole genome shotgun (WGS) entry which is preliminary data.</text>
</comment>
<dbReference type="InterPro" id="IPR036397">
    <property type="entry name" value="RNaseH_sf"/>
</dbReference>
<accession>A0ABD2XEP5</accession>
<evidence type="ECO:0000313" key="3">
    <source>
        <dbReference type="EMBL" id="KAL3403585.1"/>
    </source>
</evidence>
<feature type="domain" description="Integrase catalytic" evidence="2">
    <location>
        <begin position="144"/>
        <end position="336"/>
    </location>
</feature>
<sequence length="468" mass="52943">MELTPVQIDSTLKLWTRQVQELHFSKEIESLRRSVPLTRKSALLRLHPILDEEGLLQLGGRLQNSLLHYDGKHPYILPSASFLSLLLARDAHDRTLHGGTQLTLSYLRRRFWITQGRALFKRCWRCRSAPTSQLMGDLPALRLQQSRPFLHTGIDYAGPINIKCSRCRGKATFKGYIAAFVCLATRAVHLEVASGHSARDFLMVYRRFVARRGICATFSSDCGTNFIGADRELRTLFAQAQKQPKRLARMLSNEGTEWRFNSPVAPHFGGIWEAAVKSTKFHLKRIIGDTRLTFEEFSTLLAQIEACLNSRPLQAINDDPTDLTALIPAHFLVGTATCTIPEPSTLDLSISRLSRLQMLRIMYEHFWTRWSSEYLQALQHRPKWQKSNTQIRVGQLCVIRLELTPPCKWALARITQLHPGKDGLVRVVSVKTATSVFKNTVTKLSILPPADDDSPNIGEGGRNVPDCK</sequence>
<evidence type="ECO:0000259" key="2">
    <source>
        <dbReference type="PROSITE" id="PS50994"/>
    </source>
</evidence>
<dbReference type="Gene3D" id="3.30.420.10">
    <property type="entry name" value="Ribonuclease H-like superfamily/Ribonuclease H"/>
    <property type="match status" value="1"/>
</dbReference>
<dbReference type="InterPro" id="IPR012337">
    <property type="entry name" value="RNaseH-like_sf"/>
</dbReference>
<dbReference type="Proteomes" id="UP001627154">
    <property type="component" value="Unassembled WGS sequence"/>
</dbReference>
<protein>
    <recommendedName>
        <fullName evidence="2">Integrase catalytic domain-containing protein</fullName>
    </recommendedName>
</protein>
<dbReference type="PROSITE" id="PS50994">
    <property type="entry name" value="INTEGRASE"/>
    <property type="match status" value="1"/>
</dbReference>
<evidence type="ECO:0000313" key="4">
    <source>
        <dbReference type="Proteomes" id="UP001627154"/>
    </source>
</evidence>
<dbReference type="InterPro" id="IPR001584">
    <property type="entry name" value="Integrase_cat-core"/>
</dbReference>
<name>A0ABD2XEP5_9HYME</name>
<dbReference type="AlphaFoldDB" id="A0ABD2XEP5"/>
<reference evidence="3 4" key="1">
    <citation type="journal article" date="2024" name="bioRxiv">
        <title>A reference genome for Trichogramma kaykai: A tiny desert-dwelling parasitoid wasp with competing sex-ratio distorters.</title>
        <authorList>
            <person name="Culotta J."/>
            <person name="Lindsey A.R."/>
        </authorList>
    </citation>
    <scope>NUCLEOTIDE SEQUENCE [LARGE SCALE GENOMIC DNA]</scope>
    <source>
        <strain evidence="3 4">KSX58</strain>
    </source>
</reference>
<dbReference type="Pfam" id="PF18701">
    <property type="entry name" value="DUF5641"/>
    <property type="match status" value="1"/>
</dbReference>
<evidence type="ECO:0000256" key="1">
    <source>
        <dbReference type="SAM" id="MobiDB-lite"/>
    </source>
</evidence>
<gene>
    <name evidence="3" type="ORF">TKK_003535</name>
</gene>
<organism evidence="3 4">
    <name type="scientific">Trichogramma kaykai</name>
    <dbReference type="NCBI Taxonomy" id="54128"/>
    <lineage>
        <taxon>Eukaryota</taxon>
        <taxon>Metazoa</taxon>
        <taxon>Ecdysozoa</taxon>
        <taxon>Arthropoda</taxon>
        <taxon>Hexapoda</taxon>
        <taxon>Insecta</taxon>
        <taxon>Pterygota</taxon>
        <taxon>Neoptera</taxon>
        <taxon>Endopterygota</taxon>
        <taxon>Hymenoptera</taxon>
        <taxon>Apocrita</taxon>
        <taxon>Proctotrupomorpha</taxon>
        <taxon>Chalcidoidea</taxon>
        <taxon>Trichogrammatidae</taxon>
        <taxon>Trichogramma</taxon>
    </lineage>
</organism>
<dbReference type="PANTHER" id="PTHR47331">
    <property type="entry name" value="PHD-TYPE DOMAIN-CONTAINING PROTEIN"/>
    <property type="match status" value="1"/>
</dbReference>
<feature type="region of interest" description="Disordered" evidence="1">
    <location>
        <begin position="449"/>
        <end position="468"/>
    </location>
</feature>
<dbReference type="InterPro" id="IPR040676">
    <property type="entry name" value="DUF5641"/>
</dbReference>
<proteinExistence type="predicted"/>